<dbReference type="SUPFAM" id="SSF50370">
    <property type="entry name" value="Ricin B-like lectins"/>
    <property type="match status" value="1"/>
</dbReference>
<gene>
    <name evidence="4" type="ORF">PACLA_8A065240</name>
</gene>
<evidence type="ECO:0000256" key="2">
    <source>
        <dbReference type="SAM" id="Phobius"/>
    </source>
</evidence>
<dbReference type="CDD" id="cd23385">
    <property type="entry name" value="beta-trefoil_Ricin_MRC-like"/>
    <property type="match status" value="1"/>
</dbReference>
<feature type="chain" id="PRO_5043758741" evidence="3">
    <location>
        <begin position="20"/>
        <end position="561"/>
    </location>
</feature>
<evidence type="ECO:0000313" key="5">
    <source>
        <dbReference type="Proteomes" id="UP001152795"/>
    </source>
</evidence>
<feature type="signal peptide" evidence="3">
    <location>
        <begin position="1"/>
        <end position="19"/>
    </location>
</feature>
<keyword evidence="3" id="KW-0732">Signal</keyword>
<protein>
    <submittedName>
        <fullName evidence="4">Uncharacterized protein</fullName>
    </submittedName>
</protein>
<organism evidence="4 5">
    <name type="scientific">Paramuricea clavata</name>
    <name type="common">Red gorgonian</name>
    <name type="synonym">Violescent sea-whip</name>
    <dbReference type="NCBI Taxonomy" id="317549"/>
    <lineage>
        <taxon>Eukaryota</taxon>
        <taxon>Metazoa</taxon>
        <taxon>Cnidaria</taxon>
        <taxon>Anthozoa</taxon>
        <taxon>Octocorallia</taxon>
        <taxon>Malacalcyonacea</taxon>
        <taxon>Plexauridae</taxon>
        <taxon>Paramuricea</taxon>
    </lineage>
</organism>
<dbReference type="EMBL" id="CACRXK020001283">
    <property type="protein sequence ID" value="CAB3988118.1"/>
    <property type="molecule type" value="Genomic_DNA"/>
</dbReference>
<dbReference type="OrthoDB" id="10436400at2759"/>
<feature type="compositionally biased region" description="Basic and acidic residues" evidence="1">
    <location>
        <begin position="384"/>
        <end position="397"/>
    </location>
</feature>
<feature type="transmembrane region" description="Helical" evidence="2">
    <location>
        <begin position="404"/>
        <end position="425"/>
    </location>
</feature>
<accession>A0A7D9HQ43</accession>
<dbReference type="AlphaFoldDB" id="A0A7D9HQ43"/>
<feature type="compositionally biased region" description="Polar residues" evidence="1">
    <location>
        <begin position="539"/>
        <end position="549"/>
    </location>
</feature>
<name>A0A7D9HQ43_PARCT</name>
<dbReference type="InterPro" id="IPR035992">
    <property type="entry name" value="Ricin_B-like_lectins"/>
</dbReference>
<dbReference type="Proteomes" id="UP001152795">
    <property type="component" value="Unassembled WGS sequence"/>
</dbReference>
<proteinExistence type="predicted"/>
<evidence type="ECO:0000256" key="1">
    <source>
        <dbReference type="SAM" id="MobiDB-lite"/>
    </source>
</evidence>
<sequence length="561" mass="63242">MQFISLSVVVFCLCLATSALYEANGKDVVIFRGKRDRFTNVFGCNVSNAICSDESCADCQCMMDQIFVWTRGQYGKCVPNELIVYATSYEASFLVQNNLSKSCTYQKFLDHTTFVLESSILCNDKNRDSRWIWTNFGQILNWETLECMTDDFIGGGRHYPTMKKCDKSTDQKQLWECVGDKKYDIIQSLSRRYMYYGEVTQFVTTKNTQPSNKTKWKRFGSEKDVCSQAVGCQTFADGSSLVILNKTKCEKESECLGEKEIKFSKAKCLLLPNKTQYLHNDTWKALEKKNGNFFISSSANKVSLKWNLTKTPKSWGGLMVKVQFMCETIAATKTEHCVVIKYTGTFTGFCNDDEDSGDGEDGGGEDGDGDDGDDKDGDSGIDNTNKDKTDKDTNGGDKDNTQTVVIIVCVVVALLLSGVIVFIIYKHRNRFFLSRKRNTERQDVPPNEEYANAMNQLYPANNNISQRECELYESTPNHVYQYVDVDHKNVAPPPQNLTYDYAFVDGPLTKSERSSVELDATAGGKDTSLEDDDKEEQTGETNNITQSTKLPPHKYHVLEGP</sequence>
<keyword evidence="2" id="KW-0472">Membrane</keyword>
<dbReference type="Gene3D" id="2.80.10.50">
    <property type="match status" value="1"/>
</dbReference>
<reference evidence="4" key="1">
    <citation type="submission" date="2020-04" db="EMBL/GenBank/DDBJ databases">
        <authorList>
            <person name="Alioto T."/>
            <person name="Alioto T."/>
            <person name="Gomez Garrido J."/>
        </authorList>
    </citation>
    <scope>NUCLEOTIDE SEQUENCE</scope>
    <source>
        <strain evidence="4">A484AB</strain>
    </source>
</reference>
<feature type="region of interest" description="Disordered" evidence="1">
    <location>
        <begin position="514"/>
        <end position="561"/>
    </location>
</feature>
<evidence type="ECO:0000256" key="3">
    <source>
        <dbReference type="SAM" id="SignalP"/>
    </source>
</evidence>
<feature type="compositionally biased region" description="Acidic residues" evidence="1">
    <location>
        <begin position="353"/>
        <end position="376"/>
    </location>
</feature>
<evidence type="ECO:0000313" key="4">
    <source>
        <dbReference type="EMBL" id="CAB3988118.1"/>
    </source>
</evidence>
<dbReference type="PROSITE" id="PS50231">
    <property type="entry name" value="RICIN_B_LECTIN"/>
    <property type="match status" value="1"/>
</dbReference>
<comment type="caution">
    <text evidence="4">The sequence shown here is derived from an EMBL/GenBank/DDBJ whole genome shotgun (WGS) entry which is preliminary data.</text>
</comment>
<keyword evidence="2" id="KW-0812">Transmembrane</keyword>
<keyword evidence="5" id="KW-1185">Reference proteome</keyword>
<keyword evidence="2" id="KW-1133">Transmembrane helix</keyword>
<feature type="region of interest" description="Disordered" evidence="1">
    <location>
        <begin position="353"/>
        <end position="397"/>
    </location>
</feature>